<protein>
    <submittedName>
        <fullName evidence="1">Uncharacterized protein</fullName>
    </submittedName>
</protein>
<comment type="caution">
    <text evidence="1">The sequence shown here is derived from an EMBL/GenBank/DDBJ whole genome shotgun (WGS) entry which is preliminary data.</text>
</comment>
<dbReference type="AlphaFoldDB" id="A0ABD3AV80"/>
<name>A0ABD3AV80_9GENT</name>
<gene>
    <name evidence="1" type="ORF">ACH5RR_003439</name>
</gene>
<reference evidence="1 2" key="1">
    <citation type="submission" date="2024-11" db="EMBL/GenBank/DDBJ databases">
        <title>A near-complete genome assembly of Cinchona calisaya.</title>
        <authorList>
            <person name="Lian D.C."/>
            <person name="Zhao X.W."/>
            <person name="Wei L."/>
        </authorList>
    </citation>
    <scope>NUCLEOTIDE SEQUENCE [LARGE SCALE GENOMIC DNA]</scope>
    <source>
        <tissue evidence="1">Nenye</tissue>
    </source>
</reference>
<evidence type="ECO:0000313" key="2">
    <source>
        <dbReference type="Proteomes" id="UP001630127"/>
    </source>
</evidence>
<sequence>MNNEVNLDLNSNSVFPHQDEGLVVNAPSFEEQTAYFSNMDKPMKPLEMQLEEWKIFSDLISRKLANKNVTPNAKGRKLRRKKLLVPRSHAMATRASKQLPLQQPQ</sequence>
<dbReference type="EMBL" id="JBJUIK010000002">
    <property type="protein sequence ID" value="KAL3534978.1"/>
    <property type="molecule type" value="Genomic_DNA"/>
</dbReference>
<evidence type="ECO:0000313" key="1">
    <source>
        <dbReference type="EMBL" id="KAL3534978.1"/>
    </source>
</evidence>
<proteinExistence type="predicted"/>
<dbReference type="Proteomes" id="UP001630127">
    <property type="component" value="Unassembled WGS sequence"/>
</dbReference>
<accession>A0ABD3AV80</accession>
<keyword evidence="2" id="KW-1185">Reference proteome</keyword>
<organism evidence="1 2">
    <name type="scientific">Cinchona calisaya</name>
    <dbReference type="NCBI Taxonomy" id="153742"/>
    <lineage>
        <taxon>Eukaryota</taxon>
        <taxon>Viridiplantae</taxon>
        <taxon>Streptophyta</taxon>
        <taxon>Embryophyta</taxon>
        <taxon>Tracheophyta</taxon>
        <taxon>Spermatophyta</taxon>
        <taxon>Magnoliopsida</taxon>
        <taxon>eudicotyledons</taxon>
        <taxon>Gunneridae</taxon>
        <taxon>Pentapetalae</taxon>
        <taxon>asterids</taxon>
        <taxon>lamiids</taxon>
        <taxon>Gentianales</taxon>
        <taxon>Rubiaceae</taxon>
        <taxon>Cinchonoideae</taxon>
        <taxon>Cinchoneae</taxon>
        <taxon>Cinchona</taxon>
    </lineage>
</organism>